<dbReference type="InterPro" id="IPR013766">
    <property type="entry name" value="Thioredoxin_domain"/>
</dbReference>
<organism evidence="10 11">
    <name type="scientific">Ilex paraguariensis</name>
    <name type="common">yerba mate</name>
    <dbReference type="NCBI Taxonomy" id="185542"/>
    <lineage>
        <taxon>Eukaryota</taxon>
        <taxon>Viridiplantae</taxon>
        <taxon>Streptophyta</taxon>
        <taxon>Embryophyta</taxon>
        <taxon>Tracheophyta</taxon>
        <taxon>Spermatophyta</taxon>
        <taxon>Magnoliopsida</taxon>
        <taxon>eudicotyledons</taxon>
        <taxon>Gunneridae</taxon>
        <taxon>Pentapetalae</taxon>
        <taxon>asterids</taxon>
        <taxon>campanulids</taxon>
        <taxon>Aquifoliales</taxon>
        <taxon>Aquifoliaceae</taxon>
        <taxon>Ilex</taxon>
    </lineage>
</organism>
<dbReference type="EC" id="1.8.1.8" evidence="1"/>
<dbReference type="Pfam" id="PF13905">
    <property type="entry name" value="Thioredoxin_8"/>
    <property type="match status" value="3"/>
</dbReference>
<accession>A0ABC8RWI7</accession>
<dbReference type="InterPro" id="IPR045870">
    <property type="entry name" value="TryX_NRX_thioredoxin_dom"/>
</dbReference>
<evidence type="ECO:0000313" key="11">
    <source>
        <dbReference type="Proteomes" id="UP001642360"/>
    </source>
</evidence>
<comment type="catalytic activity">
    <reaction evidence="6">
        <text>[protein]-dithiol + NAD(+) = [protein]-disulfide + NADH + H(+)</text>
        <dbReference type="Rhea" id="RHEA:18749"/>
        <dbReference type="Rhea" id="RHEA-COMP:10593"/>
        <dbReference type="Rhea" id="RHEA-COMP:10594"/>
        <dbReference type="ChEBI" id="CHEBI:15378"/>
        <dbReference type="ChEBI" id="CHEBI:29950"/>
        <dbReference type="ChEBI" id="CHEBI:50058"/>
        <dbReference type="ChEBI" id="CHEBI:57540"/>
        <dbReference type="ChEBI" id="CHEBI:57945"/>
        <dbReference type="EC" id="1.8.1.8"/>
    </reaction>
</comment>
<sequence>MANSNNGTISHDLISLLSSEKRDFVVRNNGDQVKISELVGKIVGLYFSGSNCRPSSRFNPQLLEVYEELSSKGDFQVVFISSDRDDESFNAYFAEMPWLAIPFSDSETRKCLEEVFKVEGTPHLVILDGTGKVSSSRAVNLVRNYGAEGYPFTTERVNTMRDEEEAAKKDQSLTSILVSSSRDFLISNGGNKVLVSELEGKMVGLYFSIFHKSVVEFTAKLVDMYKKLKEKGEDFEIVSISLDHEAKSFKQGFETMPWLALPFKDKLCGKLIRYFELRGLPTLVVIGPDGKTLNPNVAELIEEHGAESYPFTPDKLRAFAEIEKAKLEAQTLESILVSEEQDFVIEKGGSKVPVCELVGKSILLYFSAHWCPPCRAFLPKLMTAYHEIKAKDDAFEVIFISSDRDQPSFDEFFSTMPWLALPFGDERKESLERRFQIRGIPAVIAIGPGGRTVTTKARALIQTHGAEAYPFTEENMKQLEEKIEEMARGWPEKVKHELHPEHDLLRTRRDMFICNGCKEMGDGWSFYCRACDFDLHPKCALKKDEETREDDKENGDHGGVGKAKEGVICNGDVCRKA</sequence>
<evidence type="ECO:0000256" key="1">
    <source>
        <dbReference type="ARBA" id="ARBA00012612"/>
    </source>
</evidence>
<dbReference type="InterPro" id="IPR036249">
    <property type="entry name" value="Thioredoxin-like_sf"/>
</dbReference>
<evidence type="ECO:0000313" key="10">
    <source>
        <dbReference type="EMBL" id="CAK9148892.1"/>
    </source>
</evidence>
<dbReference type="AlphaFoldDB" id="A0ABC8RWI7"/>
<dbReference type="InterPro" id="IPR046349">
    <property type="entry name" value="C1-like_sf"/>
</dbReference>
<feature type="domain" description="Thioredoxin" evidence="9">
    <location>
        <begin position="15"/>
        <end position="162"/>
    </location>
</feature>
<evidence type="ECO:0000256" key="6">
    <source>
        <dbReference type="ARBA" id="ARBA00047388"/>
    </source>
</evidence>
<dbReference type="PROSITE" id="PS51352">
    <property type="entry name" value="THIOREDOXIN_2"/>
    <property type="match status" value="2"/>
</dbReference>
<dbReference type="Pfam" id="PF03107">
    <property type="entry name" value="C1_2"/>
    <property type="match status" value="1"/>
</dbReference>
<evidence type="ECO:0000259" key="9">
    <source>
        <dbReference type="PROSITE" id="PS51352"/>
    </source>
</evidence>
<keyword evidence="3" id="KW-0560">Oxidoreductase</keyword>
<dbReference type="SUPFAM" id="SSF57889">
    <property type="entry name" value="Cysteine-rich domain"/>
    <property type="match status" value="1"/>
</dbReference>
<reference evidence="10 11" key="1">
    <citation type="submission" date="2024-02" db="EMBL/GenBank/DDBJ databases">
        <authorList>
            <person name="Vignale AGUSTIN F."/>
            <person name="Sosa J E."/>
            <person name="Modenutti C."/>
        </authorList>
    </citation>
    <scope>NUCLEOTIDE SEQUENCE [LARGE SCALE GENOMIC DNA]</scope>
</reference>
<keyword evidence="11" id="KW-1185">Reference proteome</keyword>
<dbReference type="Proteomes" id="UP001642360">
    <property type="component" value="Unassembled WGS sequence"/>
</dbReference>
<proteinExistence type="inferred from homology"/>
<evidence type="ECO:0000256" key="4">
    <source>
        <dbReference type="ARBA" id="ARBA00023027"/>
    </source>
</evidence>
<comment type="similarity">
    <text evidence="5">Belongs to the nucleoredoxin family.</text>
</comment>
<name>A0ABC8RWI7_9AQUA</name>
<dbReference type="InterPro" id="IPR017937">
    <property type="entry name" value="Thioredoxin_CS"/>
</dbReference>
<dbReference type="SUPFAM" id="SSF52833">
    <property type="entry name" value="Thioredoxin-like"/>
    <property type="match status" value="3"/>
</dbReference>
<comment type="caution">
    <text evidence="10">The sequence shown here is derived from an EMBL/GenBank/DDBJ whole genome shotgun (WGS) entry which is preliminary data.</text>
</comment>
<evidence type="ECO:0000256" key="7">
    <source>
        <dbReference type="ARBA" id="ARBA00047804"/>
    </source>
</evidence>
<dbReference type="CDD" id="cd03009">
    <property type="entry name" value="TryX_like_TryX_NRX"/>
    <property type="match status" value="2"/>
</dbReference>
<dbReference type="EMBL" id="CAUOFW020001814">
    <property type="protein sequence ID" value="CAK9148892.1"/>
    <property type="molecule type" value="Genomic_DNA"/>
</dbReference>
<dbReference type="PROSITE" id="PS00194">
    <property type="entry name" value="THIOREDOXIN_1"/>
    <property type="match status" value="1"/>
</dbReference>
<evidence type="ECO:0000256" key="2">
    <source>
        <dbReference type="ARBA" id="ARBA00022737"/>
    </source>
</evidence>
<dbReference type="InterPro" id="IPR012336">
    <property type="entry name" value="Thioredoxin-like_fold"/>
</dbReference>
<dbReference type="PANTHER" id="PTHR13871">
    <property type="entry name" value="THIOREDOXIN"/>
    <property type="match status" value="1"/>
</dbReference>
<keyword evidence="4" id="KW-0520">NAD</keyword>
<dbReference type="Gene3D" id="3.40.30.10">
    <property type="entry name" value="Glutaredoxin"/>
    <property type="match status" value="3"/>
</dbReference>
<evidence type="ECO:0000256" key="8">
    <source>
        <dbReference type="SAM" id="MobiDB-lite"/>
    </source>
</evidence>
<dbReference type="InterPro" id="IPR052259">
    <property type="entry name" value="Nucleoredoxin-like"/>
</dbReference>
<gene>
    <name evidence="10" type="ORF">ILEXP_LOCUS16883</name>
</gene>
<evidence type="ECO:0000256" key="5">
    <source>
        <dbReference type="ARBA" id="ARBA00025782"/>
    </source>
</evidence>
<protein>
    <recommendedName>
        <fullName evidence="1">protein-disulfide reductase</fullName>
        <ecNumber evidence="1">1.8.1.8</ecNumber>
    </recommendedName>
</protein>
<feature type="region of interest" description="Disordered" evidence="8">
    <location>
        <begin position="545"/>
        <end position="565"/>
    </location>
</feature>
<feature type="domain" description="Thioredoxin" evidence="9">
    <location>
        <begin position="326"/>
        <end position="488"/>
    </location>
</feature>
<evidence type="ECO:0000256" key="3">
    <source>
        <dbReference type="ARBA" id="ARBA00023002"/>
    </source>
</evidence>
<feature type="compositionally biased region" description="Basic and acidic residues" evidence="8">
    <location>
        <begin position="545"/>
        <end position="556"/>
    </location>
</feature>
<dbReference type="GO" id="GO:0047134">
    <property type="term" value="F:protein-disulfide reductase [NAD(P)H] activity"/>
    <property type="evidence" value="ECO:0007669"/>
    <property type="project" value="UniProtKB-EC"/>
</dbReference>
<dbReference type="PANTHER" id="PTHR13871:SF96">
    <property type="entry name" value="THIOREDOXIN DOMAIN-CONTAINING PROTEIN"/>
    <property type="match status" value="1"/>
</dbReference>
<keyword evidence="2" id="KW-0677">Repeat</keyword>
<comment type="catalytic activity">
    <reaction evidence="7">
        <text>[protein]-dithiol + NADP(+) = [protein]-disulfide + NADPH + H(+)</text>
        <dbReference type="Rhea" id="RHEA:18753"/>
        <dbReference type="Rhea" id="RHEA-COMP:10593"/>
        <dbReference type="Rhea" id="RHEA-COMP:10594"/>
        <dbReference type="ChEBI" id="CHEBI:15378"/>
        <dbReference type="ChEBI" id="CHEBI:29950"/>
        <dbReference type="ChEBI" id="CHEBI:50058"/>
        <dbReference type="ChEBI" id="CHEBI:57783"/>
        <dbReference type="ChEBI" id="CHEBI:58349"/>
        <dbReference type="EC" id="1.8.1.8"/>
    </reaction>
</comment>
<dbReference type="InterPro" id="IPR004146">
    <property type="entry name" value="DC1"/>
</dbReference>